<keyword evidence="3 6" id="KW-0812">Transmembrane</keyword>
<dbReference type="Proteomes" id="UP000183090">
    <property type="component" value="Unassembled WGS sequence"/>
</dbReference>
<organism evidence="8 10">
    <name type="scientific">Salinicoccus halodurans</name>
    <dbReference type="NCBI Taxonomy" id="407035"/>
    <lineage>
        <taxon>Bacteria</taxon>
        <taxon>Bacillati</taxon>
        <taxon>Bacillota</taxon>
        <taxon>Bacilli</taxon>
        <taxon>Bacillales</taxon>
        <taxon>Staphylococcaceae</taxon>
        <taxon>Salinicoccus</taxon>
    </lineage>
</organism>
<protein>
    <submittedName>
        <fullName evidence="8">Membrane protein</fullName>
    </submittedName>
</protein>
<evidence type="ECO:0000256" key="5">
    <source>
        <dbReference type="ARBA" id="ARBA00023136"/>
    </source>
</evidence>
<feature type="transmembrane region" description="Helical" evidence="6">
    <location>
        <begin position="188"/>
        <end position="210"/>
    </location>
</feature>
<gene>
    <name evidence="7" type="ORF">AAT16_01630</name>
    <name evidence="8" type="ORF">SAMN05216235_1700</name>
</gene>
<evidence type="ECO:0000313" key="7">
    <source>
        <dbReference type="EMBL" id="AKG73035.1"/>
    </source>
</evidence>
<comment type="subcellular location">
    <subcellularLocation>
        <location evidence="1">Cell membrane</location>
        <topology evidence="1">Multi-pass membrane protein</topology>
    </subcellularLocation>
</comment>
<evidence type="ECO:0000313" key="10">
    <source>
        <dbReference type="Proteomes" id="UP000183090"/>
    </source>
</evidence>
<feature type="transmembrane region" description="Helical" evidence="6">
    <location>
        <begin position="48"/>
        <end position="67"/>
    </location>
</feature>
<keyword evidence="9" id="KW-1185">Reference proteome</keyword>
<evidence type="ECO:0000313" key="9">
    <source>
        <dbReference type="Proteomes" id="UP000034029"/>
    </source>
</evidence>
<feature type="transmembrane region" description="Helical" evidence="6">
    <location>
        <begin position="12"/>
        <end position="36"/>
    </location>
</feature>
<evidence type="ECO:0000256" key="3">
    <source>
        <dbReference type="ARBA" id="ARBA00022692"/>
    </source>
</evidence>
<dbReference type="EMBL" id="CP011366">
    <property type="protein sequence ID" value="AKG73035.1"/>
    <property type="molecule type" value="Genomic_DNA"/>
</dbReference>
<reference evidence="8 10" key="3">
    <citation type="submission" date="2016-10" db="EMBL/GenBank/DDBJ databases">
        <authorList>
            <person name="Varghese N."/>
            <person name="Submissions S."/>
        </authorList>
    </citation>
    <scope>NUCLEOTIDE SEQUENCE [LARGE SCALE GENOMIC DNA]</scope>
    <source>
        <strain evidence="8 10">CGMCC 1.6501</strain>
    </source>
</reference>
<dbReference type="EMBL" id="FOTB01000003">
    <property type="protein sequence ID" value="SFK77821.1"/>
    <property type="molecule type" value="Genomic_DNA"/>
</dbReference>
<sequence>MHAHAMAPVNFAVFETIILLLGAGALLLYPSAIFLSNKKHRKWPYSRYIFWFSGISAATAALTGPLFEMSHENFTAHMAGHLLLGMLAPLLLVFSKPMTLLMRTLNVSAARRLSRVLNSRYGQFISNPLIASVLNIGGLYLIYKTDLFTMMHSSLWLFALVHLHVLLAGYLFTISVVYIDLTPHRYSFMYRSVILILALGFHKILSKLIYAEPPQSVSRQEGETGALLMYYGGDLIDFCLIIILCHQWYRASATKRDRSSQSYHIS</sequence>
<dbReference type="Pfam" id="PF09678">
    <property type="entry name" value="Caa3_CtaG"/>
    <property type="match status" value="1"/>
</dbReference>
<keyword evidence="4 6" id="KW-1133">Transmembrane helix</keyword>
<name>A0A0F7D3T3_9STAP</name>
<accession>A0A0F7D3T3</accession>
<evidence type="ECO:0000256" key="1">
    <source>
        <dbReference type="ARBA" id="ARBA00004651"/>
    </source>
</evidence>
<evidence type="ECO:0000256" key="2">
    <source>
        <dbReference type="ARBA" id="ARBA00022475"/>
    </source>
</evidence>
<feature type="transmembrane region" description="Helical" evidence="6">
    <location>
        <begin position="124"/>
        <end position="143"/>
    </location>
</feature>
<dbReference type="KEGG" id="shv:AAT16_01630"/>
<feature type="transmembrane region" description="Helical" evidence="6">
    <location>
        <begin position="155"/>
        <end position="181"/>
    </location>
</feature>
<keyword evidence="2" id="KW-1003">Cell membrane</keyword>
<evidence type="ECO:0000313" key="8">
    <source>
        <dbReference type="EMBL" id="SFK77821.1"/>
    </source>
</evidence>
<dbReference type="RefSeq" id="WP_046789227.1">
    <property type="nucleotide sequence ID" value="NZ_CP011366.1"/>
</dbReference>
<dbReference type="GO" id="GO:0005886">
    <property type="term" value="C:plasma membrane"/>
    <property type="evidence" value="ECO:0007669"/>
    <property type="project" value="UniProtKB-SubCell"/>
</dbReference>
<feature type="transmembrane region" description="Helical" evidence="6">
    <location>
        <begin position="230"/>
        <end position="249"/>
    </location>
</feature>
<feature type="transmembrane region" description="Helical" evidence="6">
    <location>
        <begin position="79"/>
        <end position="103"/>
    </location>
</feature>
<reference evidence="9" key="2">
    <citation type="submission" date="2015-04" db="EMBL/GenBank/DDBJ databases">
        <title>Complete genome sequence of Salinicoccus halodurans strain H3B36, isolated from the Qaidam basin of China.</title>
        <authorList>
            <person name="Ma Y."/>
            <person name="Jiang K."/>
            <person name="Xue Y."/>
        </authorList>
    </citation>
    <scope>NUCLEOTIDE SEQUENCE [LARGE SCALE GENOMIC DNA]</scope>
    <source>
        <strain evidence="9">H3B36</strain>
    </source>
</reference>
<proteinExistence type="predicted"/>
<keyword evidence="5 6" id="KW-0472">Membrane</keyword>
<dbReference type="InterPro" id="IPR019108">
    <property type="entry name" value="Caa3_assmbl_CtaG-rel"/>
</dbReference>
<evidence type="ECO:0000256" key="6">
    <source>
        <dbReference type="SAM" id="Phobius"/>
    </source>
</evidence>
<dbReference type="Proteomes" id="UP000034029">
    <property type="component" value="Chromosome"/>
</dbReference>
<reference evidence="7 9" key="1">
    <citation type="journal article" date="2015" name="Int. J. Syst. Evol. Microbiol.">
        <title>Complete genome sequence of Salinicoccus halodurans H3B36, isolated from the Qaidam Basin in China.</title>
        <authorList>
            <person name="Jiang K."/>
            <person name="Xue Y."/>
            <person name="Ma Y."/>
        </authorList>
    </citation>
    <scope>NUCLEOTIDE SEQUENCE [LARGE SCALE GENOMIC DNA]</scope>
    <source>
        <strain evidence="7 9">H3B36</strain>
    </source>
</reference>
<dbReference type="AlphaFoldDB" id="A0A0F7D3T3"/>
<evidence type="ECO:0000256" key="4">
    <source>
        <dbReference type="ARBA" id="ARBA00022989"/>
    </source>
</evidence>